<gene>
    <name evidence="2" type="ORF">dnm_033930</name>
</gene>
<dbReference type="Gene3D" id="3.40.1280.10">
    <property type="match status" value="1"/>
</dbReference>
<keyword evidence="2" id="KW-0489">Methyltransferase</keyword>
<organism evidence="2 3">
    <name type="scientific">Desulfonema magnum</name>
    <dbReference type="NCBI Taxonomy" id="45655"/>
    <lineage>
        <taxon>Bacteria</taxon>
        <taxon>Pseudomonadati</taxon>
        <taxon>Thermodesulfobacteriota</taxon>
        <taxon>Desulfobacteria</taxon>
        <taxon>Desulfobacterales</taxon>
        <taxon>Desulfococcaceae</taxon>
        <taxon>Desulfonema</taxon>
    </lineage>
</organism>
<sequence>MTNLDLHDISRAARTYGVKAFYVVTPLDDQKSLAEKIVSHWIRGTGATYNPIRREALELIRIKDSLEDVTEHIRSQGEGEPRTIVTCARTHQGSISYDRFREMLNNGGPCLLIFGTAWGLSEDFISKADYVLDSVRGQTDYNHLSVRSAASIILDRLFRVETRNSKLET</sequence>
<dbReference type="InterPro" id="IPR019230">
    <property type="entry name" value="RNA_MeTrfase_C_dom"/>
</dbReference>
<feature type="domain" description="tRNA (guanine-N(1)-)-methyltransferase C-terminal" evidence="1">
    <location>
        <begin position="1"/>
        <end position="158"/>
    </location>
</feature>
<evidence type="ECO:0000313" key="3">
    <source>
        <dbReference type="Proteomes" id="UP000663722"/>
    </source>
</evidence>
<dbReference type="GO" id="GO:0008168">
    <property type="term" value="F:methyltransferase activity"/>
    <property type="evidence" value="ECO:0007669"/>
    <property type="project" value="UniProtKB-KW"/>
</dbReference>
<dbReference type="SUPFAM" id="SSF75217">
    <property type="entry name" value="alpha/beta knot"/>
    <property type="match status" value="1"/>
</dbReference>
<keyword evidence="3" id="KW-1185">Reference proteome</keyword>
<keyword evidence="2" id="KW-0808">Transferase</keyword>
<dbReference type="InterPro" id="IPR029028">
    <property type="entry name" value="Alpha/beta_knot_MTases"/>
</dbReference>
<name>A0A975BKV2_9BACT</name>
<evidence type="ECO:0000259" key="1">
    <source>
        <dbReference type="Pfam" id="PF09936"/>
    </source>
</evidence>
<dbReference type="InterPro" id="IPR029026">
    <property type="entry name" value="tRNA_m1G_MTases_N"/>
</dbReference>
<proteinExistence type="predicted"/>
<evidence type="ECO:0000313" key="2">
    <source>
        <dbReference type="EMBL" id="QTA87361.1"/>
    </source>
</evidence>
<dbReference type="CDD" id="cd18085">
    <property type="entry name" value="TM1570-like"/>
    <property type="match status" value="1"/>
</dbReference>
<dbReference type="EMBL" id="CP061800">
    <property type="protein sequence ID" value="QTA87361.1"/>
    <property type="molecule type" value="Genomic_DNA"/>
</dbReference>
<protein>
    <submittedName>
        <fullName evidence="2">SAM-dependent RNA methyltransferase</fullName>
    </submittedName>
</protein>
<accession>A0A975BKV2</accession>
<dbReference type="KEGG" id="dmm:dnm_033930"/>
<dbReference type="GO" id="GO:0032259">
    <property type="term" value="P:methylation"/>
    <property type="evidence" value="ECO:0007669"/>
    <property type="project" value="UniProtKB-KW"/>
</dbReference>
<dbReference type="Proteomes" id="UP000663722">
    <property type="component" value="Chromosome"/>
</dbReference>
<reference evidence="2" key="1">
    <citation type="journal article" date="2021" name="Microb. Physiol.">
        <title>Proteogenomic Insights into the Physiology of Marine, Sulfate-Reducing, Filamentous Desulfonema limicola and Desulfonema magnum.</title>
        <authorList>
            <person name="Schnaars V."/>
            <person name="Wohlbrand L."/>
            <person name="Scheve S."/>
            <person name="Hinrichs C."/>
            <person name="Reinhardt R."/>
            <person name="Rabus R."/>
        </authorList>
    </citation>
    <scope>NUCLEOTIDE SEQUENCE</scope>
    <source>
        <strain evidence="2">4be13</strain>
    </source>
</reference>
<dbReference type="AlphaFoldDB" id="A0A975BKV2"/>
<dbReference type="Pfam" id="PF09936">
    <property type="entry name" value="Methyltrn_RNA_4"/>
    <property type="match status" value="1"/>
</dbReference>